<keyword evidence="2" id="KW-1133">Transmembrane helix</keyword>
<dbReference type="Proteomes" id="UP001165685">
    <property type="component" value="Unassembled WGS sequence"/>
</dbReference>
<evidence type="ECO:0008006" key="5">
    <source>
        <dbReference type="Google" id="ProtNLM"/>
    </source>
</evidence>
<evidence type="ECO:0000256" key="1">
    <source>
        <dbReference type="SAM" id="MobiDB-lite"/>
    </source>
</evidence>
<dbReference type="EMBL" id="JAQFWP010000011">
    <property type="protein sequence ID" value="MDA2804458.1"/>
    <property type="molecule type" value="Genomic_DNA"/>
</dbReference>
<accession>A0ABT4TIC3</accession>
<keyword evidence="2" id="KW-0812">Transmembrane</keyword>
<organism evidence="3 4">
    <name type="scientific">Nocardiopsis suaedae</name>
    <dbReference type="NCBI Taxonomy" id="3018444"/>
    <lineage>
        <taxon>Bacteria</taxon>
        <taxon>Bacillati</taxon>
        <taxon>Actinomycetota</taxon>
        <taxon>Actinomycetes</taxon>
        <taxon>Streptosporangiales</taxon>
        <taxon>Nocardiopsidaceae</taxon>
        <taxon>Nocardiopsis</taxon>
    </lineage>
</organism>
<reference evidence="3" key="1">
    <citation type="submission" date="2023-01" db="EMBL/GenBank/DDBJ databases">
        <title>Draft genome sequence of Nocardiopsis sp. LSu2-4 isolated from halophytes.</title>
        <authorList>
            <person name="Duangmal K."/>
            <person name="Chantavorakit T."/>
        </authorList>
    </citation>
    <scope>NUCLEOTIDE SEQUENCE</scope>
    <source>
        <strain evidence="3">LSu2-4</strain>
    </source>
</reference>
<gene>
    <name evidence="3" type="ORF">O4U47_08040</name>
</gene>
<feature type="transmembrane region" description="Helical" evidence="2">
    <location>
        <begin position="56"/>
        <end position="78"/>
    </location>
</feature>
<keyword evidence="2" id="KW-0472">Membrane</keyword>
<feature type="region of interest" description="Disordered" evidence="1">
    <location>
        <begin position="177"/>
        <end position="211"/>
    </location>
</feature>
<evidence type="ECO:0000313" key="3">
    <source>
        <dbReference type="EMBL" id="MDA2804458.1"/>
    </source>
</evidence>
<name>A0ABT4TIC3_9ACTN</name>
<feature type="transmembrane region" description="Helical" evidence="2">
    <location>
        <begin position="137"/>
        <end position="165"/>
    </location>
</feature>
<comment type="caution">
    <text evidence="3">The sequence shown here is derived from an EMBL/GenBank/DDBJ whole genome shotgun (WGS) entry which is preliminary data.</text>
</comment>
<evidence type="ECO:0000256" key="2">
    <source>
        <dbReference type="SAM" id="Phobius"/>
    </source>
</evidence>
<feature type="compositionally biased region" description="Basic and acidic residues" evidence="1">
    <location>
        <begin position="177"/>
        <end position="197"/>
    </location>
</feature>
<proteinExistence type="predicted"/>
<sequence>MEARSVLHADPTTALLTIAALTGGHYAGDYLFQTDHQATNKGRCDHQGRRACTGHVAALTLAQLLLLALVAVVTQTALEPLPAALGLAVNAGTHWWADRRAPLRGLVLATDKWFRKRDFYDNGPGAPLVDQAWHKVWLIPAGLVAASPPPLALILAAACAGLLAAADIASRRALQAEEAARHQQDKPAHMQEARDGLIDQDAPSRAHSNSR</sequence>
<protein>
    <recommendedName>
        <fullName evidence="5">DUF3307 domain-containing protein</fullName>
    </recommendedName>
</protein>
<dbReference type="RefSeq" id="WP_270677004.1">
    <property type="nucleotide sequence ID" value="NZ_JAQFWP010000011.1"/>
</dbReference>
<evidence type="ECO:0000313" key="4">
    <source>
        <dbReference type="Proteomes" id="UP001165685"/>
    </source>
</evidence>
<keyword evidence="4" id="KW-1185">Reference proteome</keyword>